<feature type="compositionally biased region" description="Low complexity" evidence="1">
    <location>
        <begin position="200"/>
        <end position="215"/>
    </location>
</feature>
<evidence type="ECO:0000313" key="3">
    <source>
        <dbReference type="Proteomes" id="UP001620460"/>
    </source>
</evidence>
<gene>
    <name evidence="2" type="ORF">ISP17_17995</name>
</gene>
<evidence type="ECO:0000256" key="1">
    <source>
        <dbReference type="SAM" id="MobiDB-lite"/>
    </source>
</evidence>
<dbReference type="RefSeq" id="WP_404635665.1">
    <property type="nucleotide sequence ID" value="NZ_JADIKM010000006.1"/>
</dbReference>
<organism evidence="2 3">
    <name type="scientific">Dyella ginsengisoli</name>
    <dbReference type="NCBI Taxonomy" id="363848"/>
    <lineage>
        <taxon>Bacteria</taxon>
        <taxon>Pseudomonadati</taxon>
        <taxon>Pseudomonadota</taxon>
        <taxon>Gammaproteobacteria</taxon>
        <taxon>Lysobacterales</taxon>
        <taxon>Rhodanobacteraceae</taxon>
        <taxon>Dyella</taxon>
    </lineage>
</organism>
<accession>A0ABW8K1G9</accession>
<sequence length="242" mass="25594">MRAAAQRRLTPALALLAALLAAIFAALLLGTGQGVRWNPSRAAAPLPPPGRGAALPPPQPLDRFALVWQKPLFSPDRRPSALADGGGAVGDLALTGVILTRDVHIALVHDKSNNRDLQIVEGKATPDGRWTLVEVHPRSAVFDAPDGRVELKLPAGAPFDKTAPPVDNAPGAAEMRQGEVEPGPGPGGGDQDLRMGVNPQAGRAQRARQTQAQLQAERIRQLNAVIQKRRAEQADSTQQGVR</sequence>
<dbReference type="EMBL" id="JADIKM010000006">
    <property type="protein sequence ID" value="MFK2905857.1"/>
    <property type="molecule type" value="Genomic_DNA"/>
</dbReference>
<evidence type="ECO:0000313" key="2">
    <source>
        <dbReference type="EMBL" id="MFK2905857.1"/>
    </source>
</evidence>
<comment type="caution">
    <text evidence="2">The sequence shown here is derived from an EMBL/GenBank/DDBJ whole genome shotgun (WGS) entry which is preliminary data.</text>
</comment>
<dbReference type="Proteomes" id="UP001620460">
    <property type="component" value="Unassembled WGS sequence"/>
</dbReference>
<keyword evidence="3" id="KW-1185">Reference proteome</keyword>
<reference evidence="2 3" key="1">
    <citation type="submission" date="2020-10" db="EMBL/GenBank/DDBJ databases">
        <title>Phylogeny of dyella-like bacteria.</title>
        <authorList>
            <person name="Fu J."/>
        </authorList>
    </citation>
    <scope>NUCLEOTIDE SEQUENCE [LARGE SCALE GENOMIC DNA]</scope>
    <source>
        <strain evidence="2 3">Gsoil3046</strain>
    </source>
</reference>
<proteinExistence type="predicted"/>
<protein>
    <submittedName>
        <fullName evidence="2">General secretion pathway protein GspN</fullName>
    </submittedName>
</protein>
<name>A0ABW8K1G9_9GAMM</name>
<feature type="region of interest" description="Disordered" evidence="1">
    <location>
        <begin position="154"/>
        <end position="215"/>
    </location>
</feature>